<feature type="region of interest" description="Disordered" evidence="1">
    <location>
        <begin position="114"/>
        <end position="170"/>
    </location>
</feature>
<reference evidence="2" key="3">
    <citation type="submission" date="2015-02" db="UniProtKB">
        <authorList>
            <consortium name="EnsemblProtists"/>
        </authorList>
    </citation>
    <scope>IDENTIFICATION</scope>
    <source>
        <strain evidence="2">DAOM BR144</strain>
    </source>
</reference>
<dbReference type="HOGENOM" id="CLU_1291274_0_0_1"/>
<name>K3WFS5_GLOUD</name>
<dbReference type="Proteomes" id="UP000019132">
    <property type="component" value="Unassembled WGS sequence"/>
</dbReference>
<dbReference type="VEuPathDB" id="FungiDB:PYU1_G003806"/>
<keyword evidence="3" id="KW-1185">Reference proteome</keyword>
<dbReference type="InParanoid" id="K3WFS5"/>
<dbReference type="eggNOG" id="ENOG502RWU3">
    <property type="taxonomic scope" value="Eukaryota"/>
</dbReference>
<organism evidence="2 3">
    <name type="scientific">Globisporangium ultimum (strain ATCC 200006 / CBS 805.95 / DAOM BR144)</name>
    <name type="common">Pythium ultimum</name>
    <dbReference type="NCBI Taxonomy" id="431595"/>
    <lineage>
        <taxon>Eukaryota</taxon>
        <taxon>Sar</taxon>
        <taxon>Stramenopiles</taxon>
        <taxon>Oomycota</taxon>
        <taxon>Peronosporomycetes</taxon>
        <taxon>Pythiales</taxon>
        <taxon>Pythiaceae</taxon>
        <taxon>Globisporangium</taxon>
    </lineage>
</organism>
<reference evidence="3" key="2">
    <citation type="submission" date="2010-04" db="EMBL/GenBank/DDBJ databases">
        <authorList>
            <person name="Buell R."/>
            <person name="Hamilton J."/>
            <person name="Hostetler J."/>
        </authorList>
    </citation>
    <scope>NUCLEOTIDE SEQUENCE [LARGE SCALE GENOMIC DNA]</scope>
    <source>
        <strain evidence="3">DAOM:BR144</strain>
    </source>
</reference>
<proteinExistence type="predicted"/>
<protein>
    <submittedName>
        <fullName evidence="2">Uncharacterized protein</fullName>
    </submittedName>
</protein>
<dbReference type="AlphaFoldDB" id="K3WFS5"/>
<evidence type="ECO:0000313" key="3">
    <source>
        <dbReference type="Proteomes" id="UP000019132"/>
    </source>
</evidence>
<dbReference type="EMBL" id="GL376638">
    <property type="status" value="NOT_ANNOTATED_CDS"/>
    <property type="molecule type" value="Genomic_DNA"/>
</dbReference>
<feature type="compositionally biased region" description="Polar residues" evidence="1">
    <location>
        <begin position="140"/>
        <end position="149"/>
    </location>
</feature>
<dbReference type="EnsemblProtists" id="PYU1_T003816">
    <property type="protein sequence ID" value="PYU1_T003816"/>
    <property type="gene ID" value="PYU1_G003806"/>
</dbReference>
<accession>K3WFS5</accession>
<reference evidence="3" key="1">
    <citation type="journal article" date="2010" name="Genome Biol.">
        <title>Genome sequence of the necrotrophic plant pathogen Pythium ultimum reveals original pathogenicity mechanisms and effector repertoire.</title>
        <authorList>
            <person name="Levesque C.A."/>
            <person name="Brouwer H."/>
            <person name="Cano L."/>
            <person name="Hamilton J.P."/>
            <person name="Holt C."/>
            <person name="Huitema E."/>
            <person name="Raffaele S."/>
            <person name="Robideau G.P."/>
            <person name="Thines M."/>
            <person name="Win J."/>
            <person name="Zerillo M.M."/>
            <person name="Beakes G.W."/>
            <person name="Boore J.L."/>
            <person name="Busam D."/>
            <person name="Dumas B."/>
            <person name="Ferriera S."/>
            <person name="Fuerstenberg S.I."/>
            <person name="Gachon C.M."/>
            <person name="Gaulin E."/>
            <person name="Govers F."/>
            <person name="Grenville-Briggs L."/>
            <person name="Horner N."/>
            <person name="Hostetler J."/>
            <person name="Jiang R.H."/>
            <person name="Johnson J."/>
            <person name="Krajaejun T."/>
            <person name="Lin H."/>
            <person name="Meijer H.J."/>
            <person name="Moore B."/>
            <person name="Morris P."/>
            <person name="Phuntmart V."/>
            <person name="Puiu D."/>
            <person name="Shetty J."/>
            <person name="Stajich J.E."/>
            <person name="Tripathy S."/>
            <person name="Wawra S."/>
            <person name="van West P."/>
            <person name="Whitty B.R."/>
            <person name="Coutinho P.M."/>
            <person name="Henrissat B."/>
            <person name="Martin F."/>
            <person name="Thomas P.D."/>
            <person name="Tyler B.M."/>
            <person name="De Vries R.P."/>
            <person name="Kamoun S."/>
            <person name="Yandell M."/>
            <person name="Tisserat N."/>
            <person name="Buell C.R."/>
        </authorList>
    </citation>
    <scope>NUCLEOTIDE SEQUENCE</scope>
    <source>
        <strain evidence="3">DAOM:BR144</strain>
    </source>
</reference>
<evidence type="ECO:0000313" key="2">
    <source>
        <dbReference type="EnsemblProtists" id="PYU1_T003816"/>
    </source>
</evidence>
<sequence>MTAALHHRRQYLEQQQMVALVLSQICAKVERKRGRSSSLHHDGNPMSLVELTEASYSVFEQYGIGAPEDAEYHRCLLSLLIDPDRDWRRKIERFTASMQPQTVKRLCRFSRTHTATSSPARVESADKTLNAAEAQRETQHSSSNDQGQTHPRRRSTLDSRDGPGAVTPLTFSSEAVHAGVRFARSPLSSSSPAFSARRSVLLKTLDVRQFIVVR</sequence>
<evidence type="ECO:0000256" key="1">
    <source>
        <dbReference type="SAM" id="MobiDB-lite"/>
    </source>
</evidence>